<dbReference type="Gene3D" id="3.30.160.60">
    <property type="entry name" value="Classic Zinc Finger"/>
    <property type="match status" value="1"/>
</dbReference>
<sequence>MQNLHQEDDLGSPFVAPFLWDDDDWKLWNAMIASRDQPPAVAPRLEAATAGSLALGVEDVQMTTITVAVITSPDTRSQNTTHPAPVVCHSIASVPPGRQPSAILQCGMCMDPHLYARKADLKRHMETHFPATHFCHVNGCNRGPGKGFTRVDKLHEHLKKIHGLQGSSSSNN</sequence>
<reference evidence="2 3" key="1">
    <citation type="submission" date="2023-09" db="EMBL/GenBank/DDBJ databases">
        <title>Complete-Gapless Cercospora beticola genome.</title>
        <authorList>
            <person name="Wyatt N.A."/>
            <person name="Spanner R.E."/>
            <person name="Bolton M.D."/>
        </authorList>
    </citation>
    <scope>NUCLEOTIDE SEQUENCE [LARGE SCALE GENOMIC DNA]</scope>
    <source>
        <strain evidence="2">Cb09-40</strain>
    </source>
</reference>
<protein>
    <recommendedName>
        <fullName evidence="1">C2H2-type domain-containing protein</fullName>
    </recommendedName>
</protein>
<dbReference type="RefSeq" id="XP_065459293.1">
    <property type="nucleotide sequence ID" value="XM_065603221.1"/>
</dbReference>
<dbReference type="InterPro" id="IPR013087">
    <property type="entry name" value="Znf_C2H2_type"/>
</dbReference>
<evidence type="ECO:0000259" key="1">
    <source>
        <dbReference type="SMART" id="SM00355"/>
    </source>
</evidence>
<dbReference type="Proteomes" id="UP001302367">
    <property type="component" value="Chromosome 6"/>
</dbReference>
<feature type="domain" description="C2H2-type" evidence="1">
    <location>
        <begin position="133"/>
        <end position="162"/>
    </location>
</feature>
<organism evidence="2 3">
    <name type="scientific">Cercospora beticola</name>
    <name type="common">Sugarbeet leaf spot fungus</name>
    <dbReference type="NCBI Taxonomy" id="122368"/>
    <lineage>
        <taxon>Eukaryota</taxon>
        <taxon>Fungi</taxon>
        <taxon>Dikarya</taxon>
        <taxon>Ascomycota</taxon>
        <taxon>Pezizomycotina</taxon>
        <taxon>Dothideomycetes</taxon>
        <taxon>Dothideomycetidae</taxon>
        <taxon>Mycosphaerellales</taxon>
        <taxon>Mycosphaerellaceae</taxon>
        <taxon>Cercospora</taxon>
    </lineage>
</organism>
<proteinExistence type="predicted"/>
<evidence type="ECO:0000313" key="2">
    <source>
        <dbReference type="EMBL" id="WPB05195.1"/>
    </source>
</evidence>
<gene>
    <name evidence="2" type="ORF">RHO25_009846</name>
</gene>
<dbReference type="SMART" id="SM00355">
    <property type="entry name" value="ZnF_C2H2"/>
    <property type="match status" value="2"/>
</dbReference>
<name>A0ABZ0P083_CERBT</name>
<dbReference type="InterPro" id="IPR059095">
    <property type="entry name" value="Znf_C2H2_17_2nd"/>
</dbReference>
<evidence type="ECO:0000313" key="3">
    <source>
        <dbReference type="Proteomes" id="UP001302367"/>
    </source>
</evidence>
<accession>A0ABZ0P083</accession>
<keyword evidence="3" id="KW-1185">Reference proteome</keyword>
<dbReference type="Pfam" id="PF26176">
    <property type="entry name" value="zf_C2H2_17_2"/>
    <property type="match status" value="1"/>
</dbReference>
<feature type="domain" description="C2H2-type" evidence="1">
    <location>
        <begin position="104"/>
        <end position="128"/>
    </location>
</feature>
<dbReference type="GeneID" id="90644598"/>
<dbReference type="EMBL" id="CP134189">
    <property type="protein sequence ID" value="WPB05195.1"/>
    <property type="molecule type" value="Genomic_DNA"/>
</dbReference>